<organism evidence="2 3">
    <name type="scientific">Streptomyces ossamyceticus</name>
    <dbReference type="NCBI Taxonomy" id="249581"/>
    <lineage>
        <taxon>Bacteria</taxon>
        <taxon>Bacillati</taxon>
        <taxon>Actinomycetota</taxon>
        <taxon>Actinomycetes</taxon>
        <taxon>Kitasatosporales</taxon>
        <taxon>Streptomycetaceae</taxon>
        <taxon>Streptomyces</taxon>
    </lineage>
</organism>
<feature type="region of interest" description="Disordered" evidence="1">
    <location>
        <begin position="25"/>
        <end position="71"/>
    </location>
</feature>
<reference evidence="2 3" key="1">
    <citation type="submission" date="2024-06" db="EMBL/GenBank/DDBJ databases">
        <title>The Natural Products Discovery Center: Release of the First 8490 Sequenced Strains for Exploring Actinobacteria Biosynthetic Diversity.</title>
        <authorList>
            <person name="Kalkreuter E."/>
            <person name="Kautsar S.A."/>
            <person name="Yang D."/>
            <person name="Bader C.D."/>
            <person name="Teijaro C.N."/>
            <person name="Fluegel L."/>
            <person name="Davis C.M."/>
            <person name="Simpson J.R."/>
            <person name="Lauterbach L."/>
            <person name="Steele A.D."/>
            <person name="Gui C."/>
            <person name="Meng S."/>
            <person name="Li G."/>
            <person name="Viehrig K."/>
            <person name="Ye F."/>
            <person name="Su P."/>
            <person name="Kiefer A.F."/>
            <person name="Nichols A."/>
            <person name="Cepeda A.J."/>
            <person name="Yan W."/>
            <person name="Fan B."/>
            <person name="Jiang Y."/>
            <person name="Adhikari A."/>
            <person name="Zheng C.-J."/>
            <person name="Schuster L."/>
            <person name="Cowan T.M."/>
            <person name="Smanski M.J."/>
            <person name="Chevrette M.G."/>
            <person name="De Carvalho L.P.S."/>
            <person name="Shen B."/>
        </authorList>
    </citation>
    <scope>NUCLEOTIDE SEQUENCE [LARGE SCALE GENOMIC DNA]</scope>
    <source>
        <strain evidence="2 3">NPDC006434</strain>
    </source>
</reference>
<comment type="caution">
    <text evidence="2">The sequence shown here is derived from an EMBL/GenBank/DDBJ whole genome shotgun (WGS) entry which is preliminary data.</text>
</comment>
<gene>
    <name evidence="2" type="ORF">ABZZ21_27475</name>
</gene>
<name>A0ABV2V4C0_9ACTN</name>
<dbReference type="RefSeq" id="WP_355399932.1">
    <property type="nucleotide sequence ID" value="NZ_JBEXPZ010000038.1"/>
</dbReference>
<sequence length="71" mass="7460">MAPRSLGHAWLTRRADTTELAETAGAAVRGGTRHPDTLGPVSHPRPLRRGRSQSIRGGAHSADVVIGLAQT</sequence>
<protein>
    <submittedName>
        <fullName evidence="2">Uncharacterized protein</fullName>
    </submittedName>
</protein>
<dbReference type="EMBL" id="JBEXPZ010000038">
    <property type="protein sequence ID" value="MET9848212.1"/>
    <property type="molecule type" value="Genomic_DNA"/>
</dbReference>
<evidence type="ECO:0000313" key="2">
    <source>
        <dbReference type="EMBL" id="MET9848212.1"/>
    </source>
</evidence>
<evidence type="ECO:0000256" key="1">
    <source>
        <dbReference type="SAM" id="MobiDB-lite"/>
    </source>
</evidence>
<keyword evidence="3" id="KW-1185">Reference proteome</keyword>
<evidence type="ECO:0000313" key="3">
    <source>
        <dbReference type="Proteomes" id="UP001550210"/>
    </source>
</evidence>
<accession>A0ABV2V4C0</accession>
<dbReference type="Proteomes" id="UP001550210">
    <property type="component" value="Unassembled WGS sequence"/>
</dbReference>
<feature type="non-terminal residue" evidence="2">
    <location>
        <position position="71"/>
    </location>
</feature>
<proteinExistence type="predicted"/>